<gene>
    <name evidence="1" type="ORF">O53_129</name>
</gene>
<protein>
    <submittedName>
        <fullName evidence="1">Uncharacterized protein</fullName>
    </submittedName>
</protein>
<dbReference type="EMBL" id="ANKQ01000001">
    <property type="protein sequence ID" value="ELP55532.1"/>
    <property type="molecule type" value="Genomic_DNA"/>
</dbReference>
<accession>L7EB68</accession>
<dbReference type="PATRIC" id="fig|1134457.3.peg.767"/>
<proteinExistence type="predicted"/>
<evidence type="ECO:0000313" key="2">
    <source>
        <dbReference type="Proteomes" id="UP000010932"/>
    </source>
</evidence>
<name>L7EB68_MICAE</name>
<reference evidence="1 2" key="1">
    <citation type="journal article" date="2013" name="Genome Announc.">
        <title>Whole-Genome Sequence of Microcystis aeruginosa TAIHU98, a Nontoxic Bloom-Forming Strain Isolated from Taihu Lake, China.</title>
        <authorList>
            <person name="Yang C."/>
            <person name="Zhang W."/>
            <person name="Ren M."/>
            <person name="Song L."/>
            <person name="Li T."/>
            <person name="Zhao J."/>
        </authorList>
    </citation>
    <scope>NUCLEOTIDE SEQUENCE [LARGE SCALE GENOMIC DNA]</scope>
    <source>
        <strain evidence="1 2">TAIHU98</strain>
    </source>
</reference>
<organism evidence="1 2">
    <name type="scientific">Microcystis aeruginosa TAIHU98</name>
    <dbReference type="NCBI Taxonomy" id="1134457"/>
    <lineage>
        <taxon>Bacteria</taxon>
        <taxon>Bacillati</taxon>
        <taxon>Cyanobacteriota</taxon>
        <taxon>Cyanophyceae</taxon>
        <taxon>Oscillatoriophycideae</taxon>
        <taxon>Chroococcales</taxon>
        <taxon>Microcystaceae</taxon>
        <taxon>Microcystis</taxon>
    </lineage>
</organism>
<dbReference type="Proteomes" id="UP000010932">
    <property type="component" value="Unassembled WGS sequence"/>
</dbReference>
<evidence type="ECO:0000313" key="1">
    <source>
        <dbReference type="EMBL" id="ELP55532.1"/>
    </source>
</evidence>
<sequence>MKDSGKIKLGKHPKNQLFLSHPLDFIVEKLSSSLNPFPLAIA</sequence>
<dbReference type="AlphaFoldDB" id="L7EB68"/>
<comment type="caution">
    <text evidence="1">The sequence shown here is derived from an EMBL/GenBank/DDBJ whole genome shotgun (WGS) entry which is preliminary data.</text>
</comment>